<evidence type="ECO:0000313" key="3">
    <source>
        <dbReference type="Proteomes" id="UP001139682"/>
    </source>
</evidence>
<reference evidence="2" key="1">
    <citation type="submission" date="2022-03" db="EMBL/GenBank/DDBJ databases">
        <title>Pseudomonas marianensis sp. nov., a marine bacterium isolated from deep-sea sediments of the Mariana Trench.</title>
        <authorList>
            <person name="Wei Y."/>
        </authorList>
    </citation>
    <scope>NUCLEOTIDE SEQUENCE</scope>
    <source>
        <strain evidence="2">PS1</strain>
    </source>
</reference>
<feature type="compositionally biased region" description="Low complexity" evidence="1">
    <location>
        <begin position="86"/>
        <end position="117"/>
    </location>
</feature>
<accession>A0A9X1W306</accession>
<evidence type="ECO:0000313" key="2">
    <source>
        <dbReference type="EMBL" id="MCJ0972539.1"/>
    </source>
</evidence>
<comment type="caution">
    <text evidence="2">The sequence shown here is derived from an EMBL/GenBank/DDBJ whole genome shotgun (WGS) entry which is preliminary data.</text>
</comment>
<organism evidence="2 3">
    <name type="scientific">Stutzerimonas marianensis</name>
    <dbReference type="NCBI Taxonomy" id="2929513"/>
    <lineage>
        <taxon>Bacteria</taxon>
        <taxon>Pseudomonadati</taxon>
        <taxon>Pseudomonadota</taxon>
        <taxon>Gammaproteobacteria</taxon>
        <taxon>Pseudomonadales</taxon>
        <taxon>Pseudomonadaceae</taxon>
        <taxon>Stutzerimonas</taxon>
    </lineage>
</organism>
<gene>
    <name evidence="2" type="ORF">MST27_04020</name>
</gene>
<dbReference type="EMBL" id="JALGRD010000002">
    <property type="protein sequence ID" value="MCJ0972539.1"/>
    <property type="molecule type" value="Genomic_DNA"/>
</dbReference>
<sequence>MTVRAWLFRLALPLLGACDGDQPSEQPHAPDTPEPRGEITLGEPIAPEPDQAPRLDQPDQDLPPPISIELPEVTDEAAEAPPPVEVAPAPVKAPERAAAQRRQAAAEPALDAPELDLSLPDDWTETLDNSQEEASLDLLPPLFPTGKPDRSLQMSGRLLPDIEGREDDISGAQINFKIKR</sequence>
<dbReference type="AlphaFoldDB" id="A0A9X1W306"/>
<proteinExistence type="predicted"/>
<keyword evidence="3" id="KW-1185">Reference proteome</keyword>
<dbReference type="Proteomes" id="UP001139682">
    <property type="component" value="Unassembled WGS sequence"/>
</dbReference>
<evidence type="ECO:0008006" key="4">
    <source>
        <dbReference type="Google" id="ProtNLM"/>
    </source>
</evidence>
<feature type="region of interest" description="Disordered" evidence="1">
    <location>
        <begin position="16"/>
        <end position="154"/>
    </location>
</feature>
<dbReference type="RefSeq" id="WP_243604729.1">
    <property type="nucleotide sequence ID" value="NZ_JALGRD010000002.1"/>
</dbReference>
<feature type="compositionally biased region" description="Acidic residues" evidence="1">
    <location>
        <begin position="122"/>
        <end position="135"/>
    </location>
</feature>
<name>A0A9X1W306_9GAMM</name>
<protein>
    <recommendedName>
        <fullName evidence="4">Translation initiation factor 2</fullName>
    </recommendedName>
</protein>
<evidence type="ECO:0000256" key="1">
    <source>
        <dbReference type="SAM" id="MobiDB-lite"/>
    </source>
</evidence>